<keyword evidence="1" id="KW-0472">Membrane</keyword>
<protein>
    <submittedName>
        <fullName evidence="3">Flp pilus assembly protein TadD</fullName>
    </submittedName>
</protein>
<dbReference type="eggNOG" id="COG4961">
    <property type="taxonomic scope" value="Bacteria"/>
</dbReference>
<organism evidence="3 4">
    <name type="scientific">Pelotomaculum thermopropionicum (strain DSM 13744 / JCM 10971 / SI)</name>
    <dbReference type="NCBI Taxonomy" id="370438"/>
    <lineage>
        <taxon>Bacteria</taxon>
        <taxon>Bacillati</taxon>
        <taxon>Bacillota</taxon>
        <taxon>Clostridia</taxon>
        <taxon>Eubacteriales</taxon>
        <taxon>Desulfotomaculaceae</taxon>
        <taxon>Pelotomaculum</taxon>
    </lineage>
</organism>
<dbReference type="HOGENOM" id="CLU_068230_0_0_9"/>
<gene>
    <name evidence="3" type="primary">TadD</name>
    <name evidence="3" type="ordered locus">PTH_1448</name>
</gene>
<dbReference type="EMBL" id="AP009389">
    <property type="protein sequence ID" value="BAF59629.1"/>
    <property type="molecule type" value="Genomic_DNA"/>
</dbReference>
<evidence type="ECO:0000259" key="2">
    <source>
        <dbReference type="Pfam" id="PF13400"/>
    </source>
</evidence>
<keyword evidence="4" id="KW-1185">Reference proteome</keyword>
<dbReference type="KEGG" id="pth:PTH_1448"/>
<dbReference type="STRING" id="370438.PTH_1448"/>
<evidence type="ECO:0000313" key="3">
    <source>
        <dbReference type="EMBL" id="BAF59629.1"/>
    </source>
</evidence>
<dbReference type="AlphaFoldDB" id="A5D2B4"/>
<accession>A5D2B4</accession>
<reference evidence="4" key="1">
    <citation type="journal article" date="2008" name="Genome Res.">
        <title>The genome of Pelotomaculum thermopropionicum reveals niche-associated evolution in anaerobic microbiota.</title>
        <authorList>
            <person name="Kosaka T."/>
            <person name="Kato S."/>
            <person name="Shimoyama T."/>
            <person name="Ishii S."/>
            <person name="Abe T."/>
            <person name="Watanabe K."/>
        </authorList>
    </citation>
    <scope>NUCLEOTIDE SEQUENCE [LARGE SCALE GENOMIC DNA]</scope>
    <source>
        <strain evidence="4">DSM 13744 / JCM 10971 / SI</strain>
    </source>
</reference>
<dbReference type="InterPro" id="IPR028087">
    <property type="entry name" value="Tad_N"/>
</dbReference>
<sequence length="312" mass="32988">MQKIKLLKNLLGNFLNNQNGLAAVMLCAGMAALFGFAALVTDIGLLAAKRQQLINTMDAAALAGAQELPDNPAQAVQVARDYAGKNGFAPDSLNISISGDNRTISVAGREVVNTIFARVLGIYSKTVSAGSSASVQGLTSCQGVAPLTISDKELEGDVFYTLKTLKYGDPSLGPGNFGALSLGGKGADTYRKNLIDGYSGILRVGETVETKPGNMSGPTSGIDERIARCREGCTFNRFTPGCPRIIIIPVHRYDPDLHGRDEVTITGFAAFFVDRSNSARDEIEGYFIKTAGEGEAGPSQPDYGLRAVRLTS</sequence>
<feature type="domain" description="Putative Flp pilus-assembly TadG-like N-terminal" evidence="2">
    <location>
        <begin position="22"/>
        <end position="66"/>
    </location>
</feature>
<keyword evidence="1" id="KW-0812">Transmembrane</keyword>
<evidence type="ECO:0000313" key="4">
    <source>
        <dbReference type="Proteomes" id="UP000006556"/>
    </source>
</evidence>
<dbReference type="Pfam" id="PF13400">
    <property type="entry name" value="Tad"/>
    <property type="match status" value="1"/>
</dbReference>
<name>A5D2B4_PELTS</name>
<evidence type="ECO:0000256" key="1">
    <source>
        <dbReference type="SAM" id="Phobius"/>
    </source>
</evidence>
<feature type="transmembrane region" description="Helical" evidence="1">
    <location>
        <begin position="20"/>
        <end position="47"/>
    </location>
</feature>
<dbReference type="Proteomes" id="UP000006556">
    <property type="component" value="Chromosome"/>
</dbReference>
<keyword evidence="1" id="KW-1133">Transmembrane helix</keyword>
<proteinExistence type="predicted"/>